<dbReference type="PIRSF" id="PIRSF004761">
    <property type="entry name" value="Hydrgn_mat_HypA"/>
    <property type="match status" value="1"/>
</dbReference>
<evidence type="ECO:0000256" key="1">
    <source>
        <dbReference type="ARBA" id="ARBA00022596"/>
    </source>
</evidence>
<dbReference type="AlphaFoldDB" id="A0A2G9YB35"/>
<evidence type="ECO:0000256" key="4">
    <source>
        <dbReference type="HAMAP-Rule" id="MF_00213"/>
    </source>
</evidence>
<feature type="binding site" evidence="4">
    <location>
        <position position="77"/>
    </location>
    <ligand>
        <name>Zn(2+)</name>
        <dbReference type="ChEBI" id="CHEBI:29105"/>
    </ligand>
</feature>
<feature type="binding site" evidence="4">
    <location>
        <position position="90"/>
    </location>
    <ligand>
        <name>Zn(2+)</name>
        <dbReference type="ChEBI" id="CHEBI:29105"/>
    </ligand>
</feature>
<gene>
    <name evidence="4" type="primary">hypA</name>
    <name evidence="5" type="ORF">COX46_02230</name>
</gene>
<feature type="binding site" evidence="4">
    <location>
        <position position="93"/>
    </location>
    <ligand>
        <name>Zn(2+)</name>
        <dbReference type="ChEBI" id="CHEBI:29105"/>
    </ligand>
</feature>
<evidence type="ECO:0000313" key="6">
    <source>
        <dbReference type="Proteomes" id="UP000230392"/>
    </source>
</evidence>
<feature type="binding site" evidence="4">
    <location>
        <position position="74"/>
    </location>
    <ligand>
        <name>Zn(2+)</name>
        <dbReference type="ChEBI" id="CHEBI:29105"/>
    </ligand>
</feature>
<dbReference type="PANTHER" id="PTHR34535">
    <property type="entry name" value="HYDROGENASE MATURATION FACTOR HYPA"/>
    <property type="match status" value="1"/>
</dbReference>
<dbReference type="GO" id="GO:0008270">
    <property type="term" value="F:zinc ion binding"/>
    <property type="evidence" value="ECO:0007669"/>
    <property type="project" value="UniProtKB-UniRule"/>
</dbReference>
<comment type="similarity">
    <text evidence="4">Belongs to the HypA/HybF family.</text>
</comment>
<evidence type="ECO:0000256" key="3">
    <source>
        <dbReference type="ARBA" id="ARBA00022833"/>
    </source>
</evidence>
<keyword evidence="2 4" id="KW-0479">Metal-binding</keyword>
<dbReference type="GO" id="GO:0051604">
    <property type="term" value="P:protein maturation"/>
    <property type="evidence" value="ECO:0007669"/>
    <property type="project" value="InterPro"/>
</dbReference>
<accession>A0A2G9YB35</accession>
<proteinExistence type="inferred from homology"/>
<sequence>MHEFAIGEWLVKTVSSELERIEPVPKLLSVRVVVGRLRQVVPDNIEFAYRSLAKGTNLEGSILEIVSVPVLAECRKCRQREEIKDALFQCSACGSGDLEILGGKELYLDGLTVSDGDAED</sequence>
<comment type="caution">
    <text evidence="5">The sequence shown here is derived from an EMBL/GenBank/DDBJ whole genome shotgun (WGS) entry which is preliminary data.</text>
</comment>
<organism evidence="5 6">
    <name type="scientific">bacterium (Candidatus Ratteibacteria) CG23_combo_of_CG06-09_8_20_14_all_48_7</name>
    <dbReference type="NCBI Taxonomy" id="2014292"/>
    <lineage>
        <taxon>Bacteria</taxon>
        <taxon>Candidatus Ratteibacteria</taxon>
    </lineage>
</organism>
<dbReference type="Pfam" id="PF01155">
    <property type="entry name" value="HypA"/>
    <property type="match status" value="1"/>
</dbReference>
<dbReference type="GO" id="GO:0016151">
    <property type="term" value="F:nickel cation binding"/>
    <property type="evidence" value="ECO:0007669"/>
    <property type="project" value="UniProtKB-UniRule"/>
</dbReference>
<dbReference type="Gene3D" id="3.30.2320.80">
    <property type="match status" value="1"/>
</dbReference>
<dbReference type="InterPro" id="IPR000688">
    <property type="entry name" value="HypA/HybF"/>
</dbReference>
<dbReference type="PANTHER" id="PTHR34535:SF3">
    <property type="entry name" value="HYDROGENASE MATURATION FACTOR HYPA"/>
    <property type="match status" value="1"/>
</dbReference>
<evidence type="ECO:0000256" key="2">
    <source>
        <dbReference type="ARBA" id="ARBA00022723"/>
    </source>
</evidence>
<keyword evidence="1 4" id="KW-0533">Nickel</keyword>
<name>A0A2G9YB35_9BACT</name>
<reference evidence="5 6" key="1">
    <citation type="submission" date="2017-09" db="EMBL/GenBank/DDBJ databases">
        <title>Depth-based differentiation of microbial function through sediment-hosted aquifers and enrichment of novel symbionts in the deep terrestrial subsurface.</title>
        <authorList>
            <person name="Probst A.J."/>
            <person name="Ladd B."/>
            <person name="Jarett J.K."/>
            <person name="Geller-Mcgrath D.E."/>
            <person name="Sieber C.M."/>
            <person name="Emerson J.B."/>
            <person name="Anantharaman K."/>
            <person name="Thomas B.C."/>
            <person name="Malmstrom R."/>
            <person name="Stieglmeier M."/>
            <person name="Klingl A."/>
            <person name="Woyke T."/>
            <person name="Ryan C.M."/>
            <person name="Banfield J.F."/>
        </authorList>
    </citation>
    <scope>NUCLEOTIDE SEQUENCE [LARGE SCALE GENOMIC DNA]</scope>
    <source>
        <strain evidence="5">CG23_combo_of_CG06-09_8_20_14_all_48_7</strain>
    </source>
</reference>
<dbReference type="Proteomes" id="UP000230392">
    <property type="component" value="Unassembled WGS sequence"/>
</dbReference>
<feature type="binding site" evidence="4">
    <location>
        <position position="2"/>
    </location>
    <ligand>
        <name>Ni(2+)</name>
        <dbReference type="ChEBI" id="CHEBI:49786"/>
    </ligand>
</feature>
<evidence type="ECO:0000313" key="5">
    <source>
        <dbReference type="EMBL" id="PIP16437.1"/>
    </source>
</evidence>
<protein>
    <recommendedName>
        <fullName evidence="4">Hydrogenase maturation factor HypA</fullName>
    </recommendedName>
</protein>
<keyword evidence="3 4" id="KW-0862">Zinc</keyword>
<dbReference type="HAMAP" id="MF_00213">
    <property type="entry name" value="HypA_HybF"/>
    <property type="match status" value="1"/>
</dbReference>
<dbReference type="EMBL" id="PCRF01000105">
    <property type="protein sequence ID" value="PIP16437.1"/>
    <property type="molecule type" value="Genomic_DNA"/>
</dbReference>
<comment type="function">
    <text evidence="4">Involved in the maturation of [NiFe] hydrogenases. Required for nickel insertion into the metal center of the hydrogenase.</text>
</comment>